<reference evidence="2" key="1">
    <citation type="journal article" date="2015" name="Nature">
        <title>Complex archaea that bridge the gap between prokaryotes and eukaryotes.</title>
        <authorList>
            <person name="Spang A."/>
            <person name="Saw J.H."/>
            <person name="Jorgensen S.L."/>
            <person name="Zaremba-Niedzwiedzka K."/>
            <person name="Martijn J."/>
            <person name="Lind A.E."/>
            <person name="van Eijk R."/>
            <person name="Schleper C."/>
            <person name="Guy L."/>
            <person name="Ettema T.J."/>
        </authorList>
    </citation>
    <scope>NUCLEOTIDE SEQUENCE</scope>
</reference>
<dbReference type="EMBL" id="LAZR01041813">
    <property type="protein sequence ID" value="KKL11043.1"/>
    <property type="molecule type" value="Genomic_DNA"/>
</dbReference>
<sequence>MKETKVILLFNVLLVVLMVFFFFLTLVKSDWNKWGKTDEGYFISVLYSKHKVPTGHYRLVPVDKQLLLEEKGYEYYY</sequence>
<protein>
    <submittedName>
        <fullName evidence="2">Uncharacterized protein</fullName>
    </submittedName>
</protein>
<feature type="transmembrane region" description="Helical" evidence="1">
    <location>
        <begin position="6"/>
        <end position="27"/>
    </location>
</feature>
<accession>A0A0F9DGB5</accession>
<dbReference type="AlphaFoldDB" id="A0A0F9DGB5"/>
<proteinExistence type="predicted"/>
<keyword evidence="1" id="KW-0472">Membrane</keyword>
<keyword evidence="1" id="KW-1133">Transmembrane helix</keyword>
<comment type="caution">
    <text evidence="2">The sequence shown here is derived from an EMBL/GenBank/DDBJ whole genome shotgun (WGS) entry which is preliminary data.</text>
</comment>
<keyword evidence="1" id="KW-0812">Transmembrane</keyword>
<name>A0A0F9DGB5_9ZZZZ</name>
<evidence type="ECO:0000313" key="2">
    <source>
        <dbReference type="EMBL" id="KKL11043.1"/>
    </source>
</evidence>
<gene>
    <name evidence="2" type="ORF">LCGC14_2549780</name>
</gene>
<organism evidence="2">
    <name type="scientific">marine sediment metagenome</name>
    <dbReference type="NCBI Taxonomy" id="412755"/>
    <lineage>
        <taxon>unclassified sequences</taxon>
        <taxon>metagenomes</taxon>
        <taxon>ecological metagenomes</taxon>
    </lineage>
</organism>
<evidence type="ECO:0000256" key="1">
    <source>
        <dbReference type="SAM" id="Phobius"/>
    </source>
</evidence>